<dbReference type="PRINTS" id="PR00032">
    <property type="entry name" value="HTHARAC"/>
</dbReference>
<dbReference type="Pfam" id="PF12833">
    <property type="entry name" value="HTH_18"/>
    <property type="match status" value="1"/>
</dbReference>
<dbReference type="AlphaFoldDB" id="A0A0D0FTM4"/>
<evidence type="ECO:0000256" key="2">
    <source>
        <dbReference type="ARBA" id="ARBA00023125"/>
    </source>
</evidence>
<dbReference type="EMBL" id="JXRA01000082">
    <property type="protein sequence ID" value="KIO75799.1"/>
    <property type="molecule type" value="Genomic_DNA"/>
</dbReference>
<dbReference type="SUPFAM" id="SSF46689">
    <property type="entry name" value="Homeodomain-like"/>
    <property type="match status" value="2"/>
</dbReference>
<feature type="domain" description="HTH araC/xylS-type" evidence="4">
    <location>
        <begin position="198"/>
        <end position="296"/>
    </location>
</feature>
<dbReference type="InterPro" id="IPR037923">
    <property type="entry name" value="HTH-like"/>
</dbReference>
<dbReference type="Gene3D" id="2.60.120.280">
    <property type="entry name" value="Regulatory protein AraC"/>
    <property type="match status" value="1"/>
</dbReference>
<sequence length="299" mass="34541">MDKLQTEKGWANYWQGKGRKLIVIPKEVLKTKVVPNILLNQLYMTDLGFYPAASAHYTFRETGCPEMVVMLCVAGKGKYESKAGSYTVLPGQFFILPPGQMHQYEADALDPWSIYWIRITGSNMSKFCTQATAKKCFRPMYTKNVMEAARLFEDLFVTLENGCSLQNLTYANMTLQHLLALLLFRLQESVKEITSLTNKAINFMREQIHQQYSLQELASVFNYSPSQFSNLFKKETGYSPIDYFIHLKLQESCKLLDFTGLKIYEVALKVGYKDPYHFSKLFKKIMHVSPEQYRQVKKG</sequence>
<evidence type="ECO:0000256" key="3">
    <source>
        <dbReference type="ARBA" id="ARBA00023163"/>
    </source>
</evidence>
<dbReference type="SUPFAM" id="SSF51215">
    <property type="entry name" value="Regulatory protein AraC"/>
    <property type="match status" value="1"/>
</dbReference>
<dbReference type="InterPro" id="IPR020449">
    <property type="entry name" value="Tscrpt_reg_AraC-type_HTH"/>
</dbReference>
<dbReference type="OrthoDB" id="9813413at2"/>
<gene>
    <name evidence="5" type="ORF">TH53_18620</name>
</gene>
<proteinExistence type="predicted"/>
<organism evidence="5 6">
    <name type="scientific">Pedobacter lusitanus</name>
    <dbReference type="NCBI Taxonomy" id="1503925"/>
    <lineage>
        <taxon>Bacteria</taxon>
        <taxon>Pseudomonadati</taxon>
        <taxon>Bacteroidota</taxon>
        <taxon>Sphingobacteriia</taxon>
        <taxon>Sphingobacteriales</taxon>
        <taxon>Sphingobacteriaceae</taxon>
        <taxon>Pedobacter</taxon>
    </lineage>
</organism>
<keyword evidence="6" id="KW-1185">Reference proteome</keyword>
<reference evidence="5 6" key="1">
    <citation type="submission" date="2015-01" db="EMBL/GenBank/DDBJ databases">
        <title>Draft genome sequence of Pedobacter sp. NL19 isolated from sludge of an effluent treatment pond in an abandoned uranium mine.</title>
        <authorList>
            <person name="Santos T."/>
            <person name="Caetano T."/>
            <person name="Covas C."/>
            <person name="Cruz A."/>
            <person name="Mendo S."/>
        </authorList>
    </citation>
    <scope>NUCLEOTIDE SEQUENCE [LARGE SCALE GENOMIC DNA]</scope>
    <source>
        <strain evidence="5 6">NL19</strain>
    </source>
</reference>
<accession>A0A0D0FTM4</accession>
<evidence type="ECO:0000313" key="5">
    <source>
        <dbReference type="EMBL" id="KIO75799.1"/>
    </source>
</evidence>
<evidence type="ECO:0000259" key="4">
    <source>
        <dbReference type="PROSITE" id="PS01124"/>
    </source>
</evidence>
<dbReference type="GO" id="GO:0003700">
    <property type="term" value="F:DNA-binding transcription factor activity"/>
    <property type="evidence" value="ECO:0007669"/>
    <property type="project" value="InterPro"/>
</dbReference>
<dbReference type="PANTHER" id="PTHR43280">
    <property type="entry name" value="ARAC-FAMILY TRANSCRIPTIONAL REGULATOR"/>
    <property type="match status" value="1"/>
</dbReference>
<dbReference type="InterPro" id="IPR018060">
    <property type="entry name" value="HTH_AraC"/>
</dbReference>
<evidence type="ECO:0000313" key="6">
    <source>
        <dbReference type="Proteomes" id="UP000032049"/>
    </source>
</evidence>
<dbReference type="Proteomes" id="UP000032049">
    <property type="component" value="Unassembled WGS sequence"/>
</dbReference>
<keyword evidence="1" id="KW-0805">Transcription regulation</keyword>
<dbReference type="InterPro" id="IPR009057">
    <property type="entry name" value="Homeodomain-like_sf"/>
</dbReference>
<keyword evidence="2" id="KW-0238">DNA-binding</keyword>
<keyword evidence="3" id="KW-0804">Transcription</keyword>
<evidence type="ECO:0000256" key="1">
    <source>
        <dbReference type="ARBA" id="ARBA00023015"/>
    </source>
</evidence>
<comment type="caution">
    <text evidence="5">The sequence shown here is derived from an EMBL/GenBank/DDBJ whole genome shotgun (WGS) entry which is preliminary data.</text>
</comment>
<dbReference type="Gene3D" id="1.10.10.60">
    <property type="entry name" value="Homeodomain-like"/>
    <property type="match status" value="2"/>
</dbReference>
<dbReference type="SMART" id="SM00342">
    <property type="entry name" value="HTH_ARAC"/>
    <property type="match status" value="1"/>
</dbReference>
<dbReference type="STRING" id="1503925.TH53_18620"/>
<dbReference type="GO" id="GO:0043565">
    <property type="term" value="F:sequence-specific DNA binding"/>
    <property type="evidence" value="ECO:0007669"/>
    <property type="project" value="InterPro"/>
</dbReference>
<dbReference type="CDD" id="cd06986">
    <property type="entry name" value="cupin_MmsR-like_N"/>
    <property type="match status" value="1"/>
</dbReference>
<name>A0A0D0FTM4_9SPHI</name>
<dbReference type="InterPro" id="IPR003313">
    <property type="entry name" value="AraC-bd"/>
</dbReference>
<protein>
    <recommendedName>
        <fullName evidence="4">HTH araC/xylS-type domain-containing protein</fullName>
    </recommendedName>
</protein>
<dbReference type="PANTHER" id="PTHR43280:SF30">
    <property type="entry name" value="MMSAB OPERON REGULATORY PROTEIN"/>
    <property type="match status" value="1"/>
</dbReference>
<dbReference type="RefSeq" id="WP_041884202.1">
    <property type="nucleotide sequence ID" value="NZ_CP157278.1"/>
</dbReference>
<dbReference type="PROSITE" id="PS01124">
    <property type="entry name" value="HTH_ARAC_FAMILY_2"/>
    <property type="match status" value="1"/>
</dbReference>
<dbReference type="Pfam" id="PF02311">
    <property type="entry name" value="AraC_binding"/>
    <property type="match status" value="1"/>
</dbReference>